<protein>
    <submittedName>
        <fullName evidence="2">Extensin-like protein</fullName>
    </submittedName>
</protein>
<feature type="compositionally biased region" description="Basic and acidic residues" evidence="1">
    <location>
        <begin position="109"/>
        <end position="127"/>
    </location>
</feature>
<accession>Q2XNX8</accession>
<sequence length="144" mass="15075">MKIPLLNTIVVAVGPPSLSSPVAVSRHLPPSPVACRRRSVARLPSLLPSPDSVARSPSPFAHPPALRAPGATPPFKVSTATASVAPLTSSSAFPPPASSPKLPTALIKDGMKQHPRDKNSIVTENEHNEEECKAIEGLKSECNL</sequence>
<name>Q2XNX8_ASPOF</name>
<proteinExistence type="predicted"/>
<dbReference type="AlphaFoldDB" id="Q2XNX8"/>
<evidence type="ECO:0000256" key="1">
    <source>
        <dbReference type="SAM" id="MobiDB-lite"/>
    </source>
</evidence>
<dbReference type="EMBL" id="DQ273271">
    <property type="protein sequence ID" value="ABB55294.1"/>
    <property type="molecule type" value="Genomic_DNA"/>
</dbReference>
<organism evidence="2">
    <name type="scientific">Asparagus officinalis</name>
    <name type="common">Garden asparagus</name>
    <dbReference type="NCBI Taxonomy" id="4686"/>
    <lineage>
        <taxon>Eukaryota</taxon>
        <taxon>Viridiplantae</taxon>
        <taxon>Streptophyta</taxon>
        <taxon>Embryophyta</taxon>
        <taxon>Tracheophyta</taxon>
        <taxon>Spermatophyta</taxon>
        <taxon>Magnoliopsida</taxon>
        <taxon>Liliopsida</taxon>
        <taxon>Asparagales</taxon>
        <taxon>Asparagaceae</taxon>
        <taxon>Asparagoideae</taxon>
        <taxon>Asparagus</taxon>
    </lineage>
</organism>
<evidence type="ECO:0000313" key="2">
    <source>
        <dbReference type="EMBL" id="ABB55294.1"/>
    </source>
</evidence>
<gene>
    <name evidence="2" type="ORF">10.t00046</name>
</gene>
<reference evidence="2" key="1">
    <citation type="submission" date="2005-10" db="EMBL/GenBank/DDBJ databases">
        <title>Comparative Sequence and Genetic Analyses of the Asparagus, Onion, and Rice Genomes Reveal Similar Structures, But No Microsynteny.</title>
        <authorList>
            <person name="Jernej J."/>
            <person name="Suzuki G."/>
            <person name="McCallum J."/>
            <person name="Cheung F."/>
            <person name="Arbogast T."/>
            <person name="Tallon L.J."/>
            <person name="Smith S."/>
            <person name="Utterback T."/>
            <person name="Havey M.J."/>
            <person name="Town C.D."/>
        </authorList>
    </citation>
    <scope>NUCLEOTIDE SEQUENCE</scope>
</reference>
<feature type="region of interest" description="Disordered" evidence="1">
    <location>
        <begin position="46"/>
        <end position="127"/>
    </location>
</feature>